<reference evidence="7" key="1">
    <citation type="journal article" date="2010" name="Nature">
        <title>The Amphimedon queenslandica genome and the evolution of animal complexity.</title>
        <authorList>
            <person name="Srivastava M."/>
            <person name="Simakov O."/>
            <person name="Chapman J."/>
            <person name="Fahey B."/>
            <person name="Gauthier M.E."/>
            <person name="Mitros T."/>
            <person name="Richards G.S."/>
            <person name="Conaco C."/>
            <person name="Dacre M."/>
            <person name="Hellsten U."/>
            <person name="Larroux C."/>
            <person name="Putnam N.H."/>
            <person name="Stanke M."/>
            <person name="Adamska M."/>
            <person name="Darling A."/>
            <person name="Degnan S.M."/>
            <person name="Oakley T.H."/>
            <person name="Plachetzki D.C."/>
            <person name="Zhai Y."/>
            <person name="Adamski M."/>
            <person name="Calcino A."/>
            <person name="Cummins S.F."/>
            <person name="Goodstein D.M."/>
            <person name="Harris C."/>
            <person name="Jackson D.J."/>
            <person name="Leys S.P."/>
            <person name="Shu S."/>
            <person name="Woodcroft B.J."/>
            <person name="Vervoort M."/>
            <person name="Kosik K.S."/>
            <person name="Manning G."/>
            <person name="Degnan B.M."/>
            <person name="Rokhsar D.S."/>
        </authorList>
    </citation>
    <scope>NUCLEOTIDE SEQUENCE [LARGE SCALE GENOMIC DNA]</scope>
</reference>
<dbReference type="Gene3D" id="1.10.287.1490">
    <property type="match status" value="1"/>
</dbReference>
<dbReference type="PANTHER" id="PTHR32215:SF0">
    <property type="entry name" value="CILIA- AND FLAGELLA-ASSOCIATED PROTEIN 57"/>
    <property type="match status" value="1"/>
</dbReference>
<dbReference type="InterPro" id="IPR001680">
    <property type="entry name" value="WD40_rpt"/>
</dbReference>
<name>A0A1X7UI28_AMPQE</name>
<organism evidence="6">
    <name type="scientific">Amphimedon queenslandica</name>
    <name type="common">Sponge</name>
    <dbReference type="NCBI Taxonomy" id="400682"/>
    <lineage>
        <taxon>Eukaryota</taxon>
        <taxon>Metazoa</taxon>
        <taxon>Porifera</taxon>
        <taxon>Demospongiae</taxon>
        <taxon>Heteroscleromorpha</taxon>
        <taxon>Haplosclerida</taxon>
        <taxon>Niphatidae</taxon>
        <taxon>Amphimedon</taxon>
    </lineage>
</organism>
<evidence type="ECO:0000256" key="3">
    <source>
        <dbReference type="PROSITE-ProRule" id="PRU00221"/>
    </source>
</evidence>
<dbReference type="AlphaFoldDB" id="A0A1X7UI28"/>
<protein>
    <recommendedName>
        <fullName evidence="5">EML-like second beta-propeller domain-containing protein</fullName>
    </recommendedName>
</protein>
<evidence type="ECO:0000256" key="4">
    <source>
        <dbReference type="SAM" id="Coils"/>
    </source>
</evidence>
<dbReference type="SMART" id="SM00320">
    <property type="entry name" value="WD40"/>
    <property type="match status" value="7"/>
</dbReference>
<dbReference type="EnsemblMetazoa" id="Aqu2.1.27118_001">
    <property type="protein sequence ID" value="Aqu2.1.27118_001"/>
    <property type="gene ID" value="Aqu2.1.27118"/>
</dbReference>
<feature type="repeat" description="WD" evidence="3">
    <location>
        <begin position="502"/>
        <end position="543"/>
    </location>
</feature>
<evidence type="ECO:0000313" key="6">
    <source>
        <dbReference type="EnsemblMetazoa" id="Aqu2.1.27118_001"/>
    </source>
</evidence>
<dbReference type="InterPro" id="IPR052993">
    <property type="entry name" value="CFA-57"/>
</dbReference>
<proteinExistence type="predicted"/>
<keyword evidence="4" id="KW-0175">Coiled coil</keyword>
<dbReference type="InterPro" id="IPR036322">
    <property type="entry name" value="WD40_repeat_dom_sf"/>
</dbReference>
<accession>A0A1X7UI28</accession>
<feature type="coiled-coil region" evidence="4">
    <location>
        <begin position="690"/>
        <end position="865"/>
    </location>
</feature>
<feature type="repeat" description="WD" evidence="3">
    <location>
        <begin position="379"/>
        <end position="420"/>
    </location>
</feature>
<evidence type="ECO:0000259" key="5">
    <source>
        <dbReference type="Pfam" id="PF23414"/>
    </source>
</evidence>
<gene>
    <name evidence="6" type="primary">100631952</name>
</gene>
<dbReference type="FunFam" id="2.130.10.10:FF:000271">
    <property type="entry name" value="cilia- and flagella-associated protein 57"/>
    <property type="match status" value="1"/>
</dbReference>
<dbReference type="InterPro" id="IPR015943">
    <property type="entry name" value="WD40/YVTN_repeat-like_dom_sf"/>
</dbReference>
<dbReference type="KEGG" id="aqu:100631952"/>
<evidence type="ECO:0000256" key="2">
    <source>
        <dbReference type="ARBA" id="ARBA00022737"/>
    </source>
</evidence>
<feature type="coiled-coil region" evidence="4">
    <location>
        <begin position="899"/>
        <end position="1045"/>
    </location>
</feature>
<evidence type="ECO:0000256" key="1">
    <source>
        <dbReference type="ARBA" id="ARBA00022574"/>
    </source>
</evidence>
<evidence type="ECO:0000313" key="7">
    <source>
        <dbReference type="Proteomes" id="UP000007879"/>
    </source>
</evidence>
<feature type="domain" description="EML-like second beta-propeller" evidence="5">
    <location>
        <begin position="387"/>
        <end position="663"/>
    </location>
</feature>
<dbReference type="PROSITE" id="PS50082">
    <property type="entry name" value="WD_REPEATS_2"/>
    <property type="match status" value="2"/>
</dbReference>
<dbReference type="InParanoid" id="A0A1X7UI28"/>
<dbReference type="STRING" id="400682.A0A1X7UI28"/>
<keyword evidence="2" id="KW-0677">Repeat</keyword>
<dbReference type="InterPro" id="IPR055442">
    <property type="entry name" value="Beta-prop_EML-like_2nd"/>
</dbReference>
<dbReference type="Pfam" id="PF23414">
    <property type="entry name" value="Beta-prop_EML_2"/>
    <property type="match status" value="1"/>
</dbReference>
<reference evidence="6" key="2">
    <citation type="submission" date="2017-05" db="UniProtKB">
        <authorList>
            <consortium name="EnsemblMetazoa"/>
        </authorList>
    </citation>
    <scope>IDENTIFICATION</scope>
</reference>
<dbReference type="Gene3D" id="2.130.10.10">
    <property type="entry name" value="YVTN repeat-like/Quinoprotein amine dehydrogenase"/>
    <property type="match status" value="2"/>
</dbReference>
<dbReference type="EnsemblMetazoa" id="XM_019998622.1">
    <property type="protein sequence ID" value="XP_019854181.1"/>
    <property type="gene ID" value="LOC100631952"/>
</dbReference>
<dbReference type="PANTHER" id="PTHR32215">
    <property type="entry name" value="CILIA- AND FLAGELLA-ASSOCIATED PROTEIN 57"/>
    <property type="match status" value="1"/>
</dbReference>
<dbReference type="SUPFAM" id="SSF50978">
    <property type="entry name" value="WD40 repeat-like"/>
    <property type="match status" value="2"/>
</dbReference>
<dbReference type="eggNOG" id="ENOG502QTIS">
    <property type="taxonomic scope" value="Eukaryota"/>
</dbReference>
<dbReference type="OMA" id="FPHCNAV"/>
<keyword evidence="7" id="KW-1185">Reference proteome</keyword>
<dbReference type="Proteomes" id="UP000007879">
    <property type="component" value="Unassembled WGS sequence"/>
</dbReference>
<dbReference type="PROSITE" id="PS50294">
    <property type="entry name" value="WD_REPEATS_REGION"/>
    <property type="match status" value="1"/>
</dbReference>
<sequence length="1234" mass="141325">MSIATAQLNYSFGLKGEVSQNASYVDEQTIIYPAGRNLILFNTDQKIQRFLPFNLEGGEGASAMAVSSNRRYAAVAEKHPDRPTVTVFDLHSMRKRKVLTCPEVTATEYVSLAFSPDSKYLVGQGGGPEWTLVYWHWEKAKPMAHIKVSHNPVNQVSFNPQDNTQVCIVGEKVFKLYRYSEGAFKQFAFTKIEPQTYLCQAWLSEDRLILGTDSGKVQLFEGGDLKNEFIVSAETVATPSSNASKSSTPQTRPSIVPPLNQFPVYSLLSYTKGFMCTSGSGTVHLFEKTEEKNNFKKVRSVSIWVDPLTGISSDQSKHDIDAGSSSGCGSEGVDLEILSMAISPAEENVICNTRSRQMYVLTLSAADLGKGAAFDYLSSSFHHGAITGLDVSLRKPVIATCSMDKSVRIWNYETNTLDVAKEFQEEAYSVAIHPSGLFLLVGFSEKLRLMNVLIDDIRPFKEIMIRGCRECSFSNGGHLFAAANANLIQVYGTFSFENTANLKGHSGKVRGIIWSNDDSRLISCSMDGSVYEWNVLSSKREKECVLKNCAYTSVSMSPDLKSVYAVGSDRTLKEINLNEATVVRQMSSGDAVLTQVVLSHSGKMLFVGTTNGTIQSVKFPLVEPGEWHEHQAHSAPVARMCISYDDQFLISVGEDGTIFSFRIIDKEGRMLKRERDSNYAEEILITRSDLEEKNTTMSELRTRVEELKMENEYQLRLKDMNYNEKIKDLTDKFIQEIEALKAKNENLKTDKERLESRYEEEIHQQLESHSREVQERETTTNTKLMGEYEKYQELQARSQRLQEDYERQLQEMEDAREKALQELTEHYERKLHEKGIMLDKGADDLRKQQREAEEIQRQMEEDTDQEILALKNHYERQLHEQCDENLKLRGDTGILKKKVDSLQGEINELKGSINQLKQEVKKREGIINSLRNDIEGMKKEIQERDDTINDKEKRIYDLKKKNQELEKFKFVLDYKIKELRKQMEPRENEIRSKKEQISKMEIELSDYSRYNKELLREREQQKLKLEATTKEMMKERRQVHDLKVEIENFKCSLHGTTRHIQEPKVLKEEIKDLYKRYLKNYDESATHVDVTGEKDLHKEYARQREHMERTVASLRKKLTKDSEIHRSDTVRVMQENVSLLKEINDLRRELKTSRSIAHDFEAALKIARKNGFDDQAVLSGIRAPPPSGGIGRMEAADQTRVLELQKFEIGKLRNKVHELEAGKLPEKLPPLQAI</sequence>
<dbReference type="OrthoDB" id="10251741at2759"/>
<keyword evidence="1 3" id="KW-0853">WD repeat</keyword>